<proteinExistence type="predicted"/>
<evidence type="ECO:0008006" key="3">
    <source>
        <dbReference type="Google" id="ProtNLM"/>
    </source>
</evidence>
<name>A0A3B0V5Y5_9ZZZZ</name>
<sequence length="202" mass="23380">GVVWLKWSCSQFKVRVALALIAGIILCWNLYPVTTALVDEWQAERDFPLLAGFEHPYELSRWEEGYSLACRSREQARQGNFSLRVSLSTATYSGVHLEYFPHNWQGLSFLAFSIYNAGLRPLTITVRVNDKKHEEGPQLYKDRYNRSFSIHHGWNDIKISLAAIRNAPANRKMNMSEISELGFFVIRQKKARVIFLDDVRLI</sequence>
<accession>A0A3B0V5Y5</accession>
<reference evidence="2" key="1">
    <citation type="submission" date="2018-06" db="EMBL/GenBank/DDBJ databases">
        <authorList>
            <person name="Zhirakovskaya E."/>
        </authorList>
    </citation>
    <scope>NUCLEOTIDE SEQUENCE</scope>
</reference>
<organism evidence="2">
    <name type="scientific">hydrothermal vent metagenome</name>
    <dbReference type="NCBI Taxonomy" id="652676"/>
    <lineage>
        <taxon>unclassified sequences</taxon>
        <taxon>metagenomes</taxon>
        <taxon>ecological metagenomes</taxon>
    </lineage>
</organism>
<feature type="non-terminal residue" evidence="2">
    <location>
        <position position="1"/>
    </location>
</feature>
<dbReference type="EMBL" id="UOEX01000139">
    <property type="protein sequence ID" value="VAW35773.1"/>
    <property type="molecule type" value="Genomic_DNA"/>
</dbReference>
<keyword evidence="1" id="KW-0472">Membrane</keyword>
<feature type="transmembrane region" description="Helical" evidence="1">
    <location>
        <begin position="12"/>
        <end position="31"/>
    </location>
</feature>
<protein>
    <recommendedName>
        <fullName evidence="3">CBM11 domain-containing protein</fullName>
    </recommendedName>
</protein>
<dbReference type="SUPFAM" id="SSF49785">
    <property type="entry name" value="Galactose-binding domain-like"/>
    <property type="match status" value="1"/>
</dbReference>
<dbReference type="Gene3D" id="2.60.120.430">
    <property type="entry name" value="Galactose-binding lectin"/>
    <property type="match status" value="1"/>
</dbReference>
<keyword evidence="1" id="KW-0812">Transmembrane</keyword>
<dbReference type="InterPro" id="IPR008979">
    <property type="entry name" value="Galactose-bd-like_sf"/>
</dbReference>
<gene>
    <name evidence="2" type="ORF">MNBD_DELTA03-1599</name>
</gene>
<dbReference type="AlphaFoldDB" id="A0A3B0V5Y5"/>
<evidence type="ECO:0000313" key="2">
    <source>
        <dbReference type="EMBL" id="VAW35773.1"/>
    </source>
</evidence>
<evidence type="ECO:0000256" key="1">
    <source>
        <dbReference type="SAM" id="Phobius"/>
    </source>
</evidence>
<keyword evidence="1" id="KW-1133">Transmembrane helix</keyword>